<organism evidence="1 2">
    <name type="scientific">Nocardia tenerifensis</name>
    <dbReference type="NCBI Taxonomy" id="228006"/>
    <lineage>
        <taxon>Bacteria</taxon>
        <taxon>Bacillati</taxon>
        <taxon>Actinomycetota</taxon>
        <taxon>Actinomycetes</taxon>
        <taxon>Mycobacteriales</taxon>
        <taxon>Nocardiaceae</taxon>
        <taxon>Nocardia</taxon>
    </lineage>
</organism>
<evidence type="ECO:0000313" key="2">
    <source>
        <dbReference type="Proteomes" id="UP000247569"/>
    </source>
</evidence>
<evidence type="ECO:0000313" key="1">
    <source>
        <dbReference type="EMBL" id="PXX61444.1"/>
    </source>
</evidence>
<proteinExistence type="predicted"/>
<name>A0A318K1T3_9NOCA</name>
<sequence>MFLVLTLVLRSLLLPLKAIVISLLATGAAFELTVLFEVRARPAAVIRLILIPALMQTMGRCNWWFPSFHRSAKG</sequence>
<dbReference type="EMBL" id="QJKF01000008">
    <property type="protein sequence ID" value="PXX61444.1"/>
    <property type="molecule type" value="Genomic_DNA"/>
</dbReference>
<dbReference type="Proteomes" id="UP000247569">
    <property type="component" value="Unassembled WGS sequence"/>
</dbReference>
<accession>A0A318K1T3</accession>
<keyword evidence="2" id="KW-1185">Reference proteome</keyword>
<comment type="caution">
    <text evidence="1">The sequence shown here is derived from an EMBL/GenBank/DDBJ whole genome shotgun (WGS) entry which is preliminary data.</text>
</comment>
<gene>
    <name evidence="1" type="ORF">DFR70_1082</name>
</gene>
<dbReference type="AlphaFoldDB" id="A0A318K1T3"/>
<reference evidence="1 2" key="1">
    <citation type="submission" date="2018-05" db="EMBL/GenBank/DDBJ databases">
        <title>Genomic Encyclopedia of Type Strains, Phase IV (KMG-IV): sequencing the most valuable type-strain genomes for metagenomic binning, comparative biology and taxonomic classification.</title>
        <authorList>
            <person name="Goeker M."/>
        </authorList>
    </citation>
    <scope>NUCLEOTIDE SEQUENCE [LARGE SCALE GENOMIC DNA]</scope>
    <source>
        <strain evidence="1 2">DSM 44704</strain>
    </source>
</reference>
<protein>
    <submittedName>
        <fullName evidence="1">Uncharacterized protein</fullName>
    </submittedName>
</protein>